<dbReference type="Proteomes" id="UP000202031">
    <property type="component" value="Chromosome"/>
</dbReference>
<accession>A0A1X9SN54</accession>
<dbReference type="KEGG" id="clx:CLAN_0883"/>
<sequence>MSNLTAKERDELEHIFAQIQISRFKFNIWHHYKTLNKRGQLAIRLLKHKSKRLFK</sequence>
<dbReference type="EMBL" id="CP015578">
    <property type="protein sequence ID" value="ARQ97628.1"/>
    <property type="molecule type" value="Genomic_DNA"/>
</dbReference>
<evidence type="ECO:0000313" key="2">
    <source>
        <dbReference type="Proteomes" id="UP000202031"/>
    </source>
</evidence>
<reference evidence="2" key="1">
    <citation type="journal article" date="2017" name="Genome Biol. Evol.">
        <title>Comparative Genomic Analysis Identifies a Campylobacter Clade Deficient in Selenium Metabolism.</title>
        <authorList>
            <person name="Miller W.G."/>
            <person name="Yee E."/>
            <person name="Lopes B.S."/>
            <person name="Chapman M.H."/>
            <person name="Huynh S."/>
            <person name="Bono J.L."/>
            <person name="Parker C.T."/>
            <person name="Strachan N.J.C."/>
            <person name="Forbes K.J."/>
        </authorList>
    </citation>
    <scope>NUCLEOTIDE SEQUENCE [LARGE SCALE GENOMIC DNA]</scope>
    <source>
        <strain evidence="2">NCTC 13004</strain>
    </source>
</reference>
<evidence type="ECO:0000313" key="1">
    <source>
        <dbReference type="EMBL" id="ARQ97628.1"/>
    </source>
</evidence>
<gene>
    <name evidence="1" type="ORF">CLAN_0883</name>
</gene>
<proteinExistence type="predicted"/>
<name>A0A1X9SN54_9BACT</name>
<organism evidence="1 2">
    <name type="scientific">Campylobacter lanienae NCTC 13004</name>
    <dbReference type="NCBI Taxonomy" id="1031753"/>
    <lineage>
        <taxon>Bacteria</taxon>
        <taxon>Pseudomonadati</taxon>
        <taxon>Campylobacterota</taxon>
        <taxon>Epsilonproteobacteria</taxon>
        <taxon>Campylobacterales</taxon>
        <taxon>Campylobacteraceae</taxon>
        <taxon>Campylobacter</taxon>
    </lineage>
</organism>
<dbReference type="AlphaFoldDB" id="A0A1X9SN54"/>
<dbReference type="GeneID" id="46922115"/>
<dbReference type="RefSeq" id="WP_167368935.1">
    <property type="nucleotide sequence ID" value="NZ_CP015578.1"/>
</dbReference>
<protein>
    <submittedName>
        <fullName evidence="1">Uncharacterized protein</fullName>
    </submittedName>
</protein>